<proteinExistence type="predicted"/>
<dbReference type="SUPFAM" id="SSF54534">
    <property type="entry name" value="FKBP-like"/>
    <property type="match status" value="1"/>
</dbReference>
<name>A0A1B8U3M6_9FLAO</name>
<sequence>MKYGNIILEKKEYVYLKRLLNLNTYANNSNTQSSIQRLIEELKTAQIVDDINMPEDVIRFNSNVKVIAENGWENTLKIVVPSEKNVKEHKISVLSPIGIALFGYSENDELVWDFPGGQRKIKIVAVNQDENHKRIEVLL</sequence>
<dbReference type="InterPro" id="IPR023459">
    <property type="entry name" value="Tscrpt_elong_fac_GreA/B_fam"/>
</dbReference>
<organism evidence="2 3">
    <name type="scientific">Polaribacter vadi</name>
    <dbReference type="NCBI Taxonomy" id="1774273"/>
    <lineage>
        <taxon>Bacteria</taxon>
        <taxon>Pseudomonadati</taxon>
        <taxon>Bacteroidota</taxon>
        <taxon>Flavobacteriia</taxon>
        <taxon>Flavobacteriales</taxon>
        <taxon>Flavobacteriaceae</taxon>
    </lineage>
</organism>
<evidence type="ECO:0000259" key="1">
    <source>
        <dbReference type="Pfam" id="PF01272"/>
    </source>
</evidence>
<dbReference type="AlphaFoldDB" id="A0A1B8U3M6"/>
<dbReference type="Pfam" id="PF01272">
    <property type="entry name" value="GreA_GreB"/>
    <property type="match status" value="1"/>
</dbReference>
<gene>
    <name evidence="2" type="ORF">LPB3_00305</name>
</gene>
<evidence type="ECO:0000313" key="3">
    <source>
        <dbReference type="Proteomes" id="UP000092584"/>
    </source>
</evidence>
<protein>
    <submittedName>
        <fullName evidence="2">Transcription elongation factor GreAB</fullName>
    </submittedName>
</protein>
<comment type="caution">
    <text evidence="2">The sequence shown here is derived from an EMBL/GenBank/DDBJ whole genome shotgun (WGS) entry which is preliminary data.</text>
</comment>
<dbReference type="InterPro" id="IPR036953">
    <property type="entry name" value="GreA/GreB_C_sf"/>
</dbReference>
<dbReference type="GO" id="GO:0003677">
    <property type="term" value="F:DNA binding"/>
    <property type="evidence" value="ECO:0007669"/>
    <property type="project" value="InterPro"/>
</dbReference>
<evidence type="ECO:0000313" key="2">
    <source>
        <dbReference type="EMBL" id="OBY66476.1"/>
    </source>
</evidence>
<dbReference type="GO" id="GO:0006354">
    <property type="term" value="P:DNA-templated transcription elongation"/>
    <property type="evidence" value="ECO:0007669"/>
    <property type="project" value="TreeGrafter"/>
</dbReference>
<dbReference type="RefSeq" id="WP_065317598.1">
    <property type="nucleotide sequence ID" value="NZ_CP017477.1"/>
</dbReference>
<dbReference type="Proteomes" id="UP000092584">
    <property type="component" value="Unassembled WGS sequence"/>
</dbReference>
<dbReference type="STRING" id="1774273.LPB03_09230"/>
<dbReference type="GO" id="GO:0003746">
    <property type="term" value="F:translation elongation factor activity"/>
    <property type="evidence" value="ECO:0007669"/>
    <property type="project" value="UniProtKB-KW"/>
</dbReference>
<dbReference type="Gene3D" id="3.10.50.30">
    <property type="entry name" value="Transcription elongation factor, GreA/GreB, C-terminal domain"/>
    <property type="match status" value="1"/>
</dbReference>
<dbReference type="KEGG" id="pob:LPB03_09230"/>
<feature type="domain" description="Transcription elongation factor GreA/GreB C-terminal" evidence="1">
    <location>
        <begin position="54"/>
        <end position="127"/>
    </location>
</feature>
<dbReference type="GO" id="GO:0070063">
    <property type="term" value="F:RNA polymerase binding"/>
    <property type="evidence" value="ECO:0007669"/>
    <property type="project" value="InterPro"/>
</dbReference>
<dbReference type="GO" id="GO:0032784">
    <property type="term" value="P:regulation of DNA-templated transcription elongation"/>
    <property type="evidence" value="ECO:0007669"/>
    <property type="project" value="InterPro"/>
</dbReference>
<dbReference type="OrthoDB" id="192847at2"/>
<dbReference type="EMBL" id="LSFM01000001">
    <property type="protein sequence ID" value="OBY66476.1"/>
    <property type="molecule type" value="Genomic_DNA"/>
</dbReference>
<keyword evidence="2" id="KW-0251">Elongation factor</keyword>
<accession>A0A1B8U3M6</accession>
<keyword evidence="3" id="KW-1185">Reference proteome</keyword>
<dbReference type="InterPro" id="IPR001437">
    <property type="entry name" value="Tscrpt_elong_fac_GreA/B_C"/>
</dbReference>
<reference evidence="3" key="1">
    <citation type="submission" date="2016-02" db="EMBL/GenBank/DDBJ databases">
        <authorList>
            <person name="Shin S.-K."/>
            <person name="Yi H."/>
            <person name="Kim E."/>
        </authorList>
    </citation>
    <scope>NUCLEOTIDE SEQUENCE [LARGE SCALE GENOMIC DNA]</scope>
    <source>
        <strain evidence="3">LPB0003</strain>
    </source>
</reference>
<dbReference type="PANTHER" id="PTHR30437">
    <property type="entry name" value="TRANSCRIPTION ELONGATION FACTOR GREA"/>
    <property type="match status" value="1"/>
</dbReference>
<dbReference type="PANTHER" id="PTHR30437:SF5">
    <property type="entry name" value="REGULATOR OF NUCLEOSIDE DIPHOSPHATE KINASE"/>
    <property type="match status" value="1"/>
</dbReference>
<keyword evidence="2" id="KW-0648">Protein biosynthesis</keyword>